<protein>
    <recommendedName>
        <fullName evidence="7">Beta-galactosidase</fullName>
        <ecNumber evidence="7">3.2.1.23</ecNumber>
    </recommendedName>
</protein>
<dbReference type="InterPro" id="IPR031330">
    <property type="entry name" value="Gly_Hdrlase_35_cat"/>
</dbReference>
<reference evidence="13" key="1">
    <citation type="submission" date="2020-12" db="UniProtKB">
        <authorList>
            <consortium name="WormBaseParasite"/>
        </authorList>
    </citation>
    <scope>IDENTIFICATION</scope>
    <source>
        <strain evidence="13">MHco3</strain>
    </source>
</reference>
<proteinExistence type="inferred from homology"/>
<comment type="similarity">
    <text evidence="1 8">Belongs to the glycosyl hydrolase 35 family.</text>
</comment>
<dbReference type="GO" id="GO:0005975">
    <property type="term" value="P:carbohydrate metabolic process"/>
    <property type="evidence" value="ECO:0007669"/>
    <property type="project" value="InterPro"/>
</dbReference>
<dbReference type="PRINTS" id="PR00742">
    <property type="entry name" value="GLHYDRLASE35"/>
</dbReference>
<evidence type="ECO:0000256" key="1">
    <source>
        <dbReference type="ARBA" id="ARBA00009809"/>
    </source>
</evidence>
<dbReference type="SUPFAM" id="SSF49785">
    <property type="entry name" value="Galactose-binding domain-like"/>
    <property type="match status" value="1"/>
</dbReference>
<evidence type="ECO:0000256" key="7">
    <source>
        <dbReference type="RuleBase" id="RU000675"/>
    </source>
</evidence>
<feature type="active site" description="Nucleophile" evidence="6">
    <location>
        <position position="251"/>
    </location>
</feature>
<evidence type="ECO:0000256" key="5">
    <source>
        <dbReference type="ARBA" id="ARBA00023295"/>
    </source>
</evidence>
<dbReference type="Proteomes" id="UP000025227">
    <property type="component" value="Unplaced"/>
</dbReference>
<evidence type="ECO:0000256" key="3">
    <source>
        <dbReference type="ARBA" id="ARBA00022801"/>
    </source>
</evidence>
<keyword evidence="3 7" id="KW-0378">Hydrolase</keyword>
<dbReference type="InterPro" id="IPR008979">
    <property type="entry name" value="Galactose-bd-like_sf"/>
</dbReference>
<feature type="domain" description="Beta-galactosidase 1-like first all-beta" evidence="10">
    <location>
        <begin position="385"/>
        <end position="495"/>
    </location>
</feature>
<organism evidence="12 13">
    <name type="scientific">Haemonchus contortus</name>
    <name type="common">Barber pole worm</name>
    <dbReference type="NCBI Taxonomy" id="6289"/>
    <lineage>
        <taxon>Eukaryota</taxon>
        <taxon>Metazoa</taxon>
        <taxon>Ecdysozoa</taxon>
        <taxon>Nematoda</taxon>
        <taxon>Chromadorea</taxon>
        <taxon>Rhabditida</taxon>
        <taxon>Rhabditina</taxon>
        <taxon>Rhabditomorpha</taxon>
        <taxon>Strongyloidea</taxon>
        <taxon>Trichostrongylidae</taxon>
        <taxon>Haemonchus</taxon>
    </lineage>
</organism>
<evidence type="ECO:0000256" key="2">
    <source>
        <dbReference type="ARBA" id="ARBA00022729"/>
    </source>
</evidence>
<dbReference type="InterPro" id="IPR019801">
    <property type="entry name" value="Glyco_hydro_35_CS"/>
</dbReference>
<evidence type="ECO:0000259" key="10">
    <source>
        <dbReference type="Pfam" id="PF21317"/>
    </source>
</evidence>
<dbReference type="SUPFAM" id="SSF51445">
    <property type="entry name" value="(Trans)glycosidases"/>
    <property type="match status" value="1"/>
</dbReference>
<dbReference type="GO" id="GO:0004565">
    <property type="term" value="F:beta-galactosidase activity"/>
    <property type="evidence" value="ECO:0007669"/>
    <property type="project" value="UniProtKB-EC"/>
</dbReference>
<dbReference type="PROSITE" id="PS01182">
    <property type="entry name" value="GLYCOSYL_HYDROL_F35"/>
    <property type="match status" value="1"/>
</dbReference>
<evidence type="ECO:0000259" key="9">
    <source>
        <dbReference type="Pfam" id="PF01301"/>
    </source>
</evidence>
<dbReference type="Pfam" id="PF01301">
    <property type="entry name" value="Glyco_hydro_35"/>
    <property type="match status" value="1"/>
</dbReference>
<dbReference type="InterPro" id="IPR048913">
    <property type="entry name" value="BetaGal_gal-bd"/>
</dbReference>
<dbReference type="OrthoDB" id="1657402at2759"/>
<comment type="catalytic activity">
    <reaction evidence="7">
        <text>Hydrolysis of terminal non-reducing beta-D-galactose residues in beta-D-galactosides.</text>
        <dbReference type="EC" id="3.2.1.23"/>
    </reaction>
</comment>
<evidence type="ECO:0000259" key="11">
    <source>
        <dbReference type="Pfam" id="PF21467"/>
    </source>
</evidence>
<evidence type="ECO:0000256" key="6">
    <source>
        <dbReference type="PIRSR" id="PIRSR006336-1"/>
    </source>
</evidence>
<keyword evidence="5 7" id="KW-0326">Glycosidase</keyword>
<keyword evidence="4" id="KW-0325">Glycoprotein</keyword>
<dbReference type="PANTHER" id="PTHR23421">
    <property type="entry name" value="BETA-GALACTOSIDASE RELATED"/>
    <property type="match status" value="1"/>
</dbReference>
<dbReference type="EC" id="3.2.1.23" evidence="7"/>
<dbReference type="WBParaSite" id="HCON_00154900-00001">
    <property type="protein sequence ID" value="HCON_00154900-00001"/>
    <property type="gene ID" value="HCON_00154900"/>
</dbReference>
<name>A0A7I4YYT6_HAECO</name>
<dbReference type="PIRSF" id="PIRSF006336">
    <property type="entry name" value="B-gal"/>
    <property type="match status" value="1"/>
</dbReference>
<sequence length="626" mass="71276">MAKKASTAPSFAVDYEHDQFLLDGKPFRYISGSIHYFRIHPSQWKDRLQRVRALGFNAIQYYIPWNFHEIYEGKYNFSGIRNFTEFSRIAYDLGMYSLVRVGPYICGEWENGGLPWWLLTKNIKDMRTSENGFKEAVDKWYSVLLPLIKPMMRHNGGPILMLQVENEYGSYKACDRKYTRWLRDRLWHYLGEESVLYTTDGNSLSLVKCGSVPQTLTTVDFGTSSNENINKSFALQRKFLPHGHGPLVNSEFYPGWLVLWGQKDASIPSPNDIVQSAKYMYSLGANINFYMIHGGTNFGFWNGAEVNAPCITSYDYFAPISEAGDVTPKYLAIRSWIKSIPDWTTPPLDVPSNNPKKAFGIVEMEPVDDLSQLHSRLNCITSSRPMSFEEIGQPFGFVLYTREMESCGYSLNITLLKDFGYVYMNKNHLGTFINSYNGQSKRTVDLKGCTPGNTLQIFVENQGRQTFETINDYKGILSEVRMDYSVLTNWTQCKLDIDIDFTGSLFGAMPQAAGRYGVYHGTFHVDTPTDTFLNTTGWGKGVAILNGNNLGRYWASEGPQYTLYVPAAFLHSGENTLLLLELEGIQNCDDSYCYMSFVEEPIYVLNVTTSKADFSISPRHRSFLSD</sequence>
<dbReference type="InterPro" id="IPR017853">
    <property type="entry name" value="GH"/>
</dbReference>
<dbReference type="InterPro" id="IPR026283">
    <property type="entry name" value="B-gal_1-like"/>
</dbReference>
<dbReference type="InterPro" id="IPR001944">
    <property type="entry name" value="Glycoside_Hdrlase_35"/>
</dbReference>
<evidence type="ECO:0000256" key="8">
    <source>
        <dbReference type="RuleBase" id="RU003679"/>
    </source>
</evidence>
<evidence type="ECO:0000313" key="12">
    <source>
        <dbReference type="Proteomes" id="UP000025227"/>
    </source>
</evidence>
<dbReference type="Pfam" id="PF21317">
    <property type="entry name" value="BetaGal_ABD_1"/>
    <property type="match status" value="1"/>
</dbReference>
<feature type="active site" description="Proton donor" evidence="6">
    <location>
        <position position="167"/>
    </location>
</feature>
<accession>A0A7I4YYT6</accession>
<dbReference type="FunFam" id="3.20.20.80:FF:000017">
    <property type="entry name" value="Beta-galactosidase"/>
    <property type="match status" value="1"/>
</dbReference>
<feature type="domain" description="Beta-galactosidase galactose-binding" evidence="11">
    <location>
        <begin position="517"/>
        <end position="575"/>
    </location>
</feature>
<dbReference type="Gene3D" id="3.20.20.80">
    <property type="entry name" value="Glycosidases"/>
    <property type="match status" value="1"/>
</dbReference>
<dbReference type="InterPro" id="IPR048912">
    <property type="entry name" value="BetaGal1-like_ABD1"/>
</dbReference>
<dbReference type="Pfam" id="PF21467">
    <property type="entry name" value="BetaGal_gal-bd"/>
    <property type="match status" value="1"/>
</dbReference>
<evidence type="ECO:0000313" key="13">
    <source>
        <dbReference type="WBParaSite" id="HCON_00154900-00001"/>
    </source>
</evidence>
<dbReference type="AlphaFoldDB" id="A0A7I4YYT6"/>
<dbReference type="OMA" id="HERQYLH"/>
<dbReference type="Gene3D" id="2.60.120.260">
    <property type="entry name" value="Galactose-binding domain-like"/>
    <property type="match status" value="2"/>
</dbReference>
<keyword evidence="2" id="KW-0732">Signal</keyword>
<keyword evidence="12" id="KW-1185">Reference proteome</keyword>
<feature type="domain" description="Glycoside hydrolase 35 catalytic" evidence="9">
    <location>
        <begin position="19"/>
        <end position="339"/>
    </location>
</feature>
<evidence type="ECO:0000256" key="4">
    <source>
        <dbReference type="ARBA" id="ARBA00023180"/>
    </source>
</evidence>